<sequence length="245" mass="27911">MHRIDPLKPGLCFFTSDQLLQRINAVRERSRAHARGVIQDIVKKMCLSTYRQLVTEKRTYYLTADSPNILDEWVRVLQNVLRVQAASILFTQPDVKPTVKGLLTKVKHGYSKRVWCTLFPLGQVKLWEAKVEEVDRSCDSDEDYETSGRSLLSTHFTIVIHPKEQDPTYLLIGSKHEKDTWHYHLTMAAGVTGASVGTEFEQLVCKLLSLDGESCRTLPAWQATQAFLQVHKYGDIPRSATARKP</sequence>
<keyword evidence="1" id="KW-0677">Repeat</keyword>
<reference evidence="2" key="1">
    <citation type="submission" date="2023-07" db="EMBL/GenBank/DDBJ databases">
        <authorList>
            <person name="Stuckert A."/>
        </authorList>
    </citation>
    <scope>NUCLEOTIDE SEQUENCE</scope>
</reference>
<dbReference type="EMBL" id="CAUEEQ010001758">
    <property type="protein sequence ID" value="CAJ0920748.1"/>
    <property type="molecule type" value="Genomic_DNA"/>
</dbReference>
<gene>
    <name evidence="2" type="ORF">RIMI_LOCUS1358006</name>
</gene>
<accession>A0ABN9KUU3</accession>
<organism evidence="2 3">
    <name type="scientific">Ranitomeya imitator</name>
    <name type="common">mimic poison frog</name>
    <dbReference type="NCBI Taxonomy" id="111125"/>
    <lineage>
        <taxon>Eukaryota</taxon>
        <taxon>Metazoa</taxon>
        <taxon>Chordata</taxon>
        <taxon>Craniata</taxon>
        <taxon>Vertebrata</taxon>
        <taxon>Euteleostomi</taxon>
        <taxon>Amphibia</taxon>
        <taxon>Batrachia</taxon>
        <taxon>Anura</taxon>
        <taxon>Neobatrachia</taxon>
        <taxon>Hyloidea</taxon>
        <taxon>Dendrobatidae</taxon>
        <taxon>Dendrobatinae</taxon>
        <taxon>Ranitomeya</taxon>
    </lineage>
</organism>
<keyword evidence="3" id="KW-1185">Reference proteome</keyword>
<dbReference type="Gene3D" id="2.30.29.30">
    <property type="entry name" value="Pleckstrin-homology domain (PH domain)/Phosphotyrosine-binding domain (PTB)"/>
    <property type="match status" value="1"/>
</dbReference>
<evidence type="ECO:0000256" key="1">
    <source>
        <dbReference type="ARBA" id="ARBA00022737"/>
    </source>
</evidence>
<comment type="caution">
    <text evidence="2">The sequence shown here is derived from an EMBL/GenBank/DDBJ whole genome shotgun (WGS) entry which is preliminary data.</text>
</comment>
<protein>
    <recommendedName>
        <fullName evidence="4">PH domain-containing protein</fullName>
    </recommendedName>
</protein>
<proteinExistence type="predicted"/>
<name>A0ABN9KUU3_9NEOB</name>
<dbReference type="SUPFAM" id="SSF50729">
    <property type="entry name" value="PH domain-like"/>
    <property type="match status" value="2"/>
</dbReference>
<evidence type="ECO:0000313" key="2">
    <source>
        <dbReference type="EMBL" id="CAJ0920748.1"/>
    </source>
</evidence>
<dbReference type="InterPro" id="IPR011993">
    <property type="entry name" value="PH-like_dom_sf"/>
</dbReference>
<dbReference type="PANTHER" id="PTHR22903">
    <property type="entry name" value="PLEKHH PROTEIN"/>
    <property type="match status" value="1"/>
</dbReference>
<dbReference type="Proteomes" id="UP001176940">
    <property type="component" value="Unassembled WGS sequence"/>
</dbReference>
<dbReference type="PANTHER" id="PTHR22903:SF3">
    <property type="entry name" value="PLECKSTRIN HOMOLOGY DOMAIN-CONTAINING FAMILY H MEMBER 2"/>
    <property type="match status" value="1"/>
</dbReference>
<evidence type="ECO:0000313" key="3">
    <source>
        <dbReference type="Proteomes" id="UP001176940"/>
    </source>
</evidence>
<evidence type="ECO:0008006" key="4">
    <source>
        <dbReference type="Google" id="ProtNLM"/>
    </source>
</evidence>